<protein>
    <recommendedName>
        <fullName evidence="2">DUF7144 domain-containing protein</fullName>
    </recommendedName>
</protein>
<comment type="caution">
    <text evidence="3">The sequence shown here is derived from an EMBL/GenBank/DDBJ whole genome shotgun (WGS) entry which is preliminary data.</text>
</comment>
<sequence length="234" mass="25656">MRHSTVAPYTPGHTLFGAELNRPALARRYGDSARITSHPTEEGTPAGLALLCVARVTDGRPRSPGGQPWVRTPTGQYGLRSAAWLDLIVVMQRQASESDDLVPPMERSHWVAFAGILLMVSALFNLLNGFVAIFNHGYYSKVYSQGNRLLILNYTAWGWIFVFIGIVMALAAIGVFVGSRAARLTGVCLAALSLVGQMIFLPVYPFWSLFTMLVSLLVIYGLLAEPRHVHGTRV</sequence>
<evidence type="ECO:0000313" key="4">
    <source>
        <dbReference type="Proteomes" id="UP001571476"/>
    </source>
</evidence>
<keyword evidence="1" id="KW-0472">Membrane</keyword>
<keyword evidence="1" id="KW-0812">Transmembrane</keyword>
<dbReference type="RefSeq" id="WP_372565931.1">
    <property type="nucleotide sequence ID" value="NZ_JBGOSP010000028.1"/>
</dbReference>
<dbReference type="Proteomes" id="UP001571476">
    <property type="component" value="Unassembled WGS sequence"/>
</dbReference>
<dbReference type="InterPro" id="IPR055568">
    <property type="entry name" value="DUF7144"/>
</dbReference>
<dbReference type="EMBL" id="JBGOSP010000028">
    <property type="protein sequence ID" value="MFA3841722.1"/>
    <property type="molecule type" value="Genomic_DNA"/>
</dbReference>
<dbReference type="Pfam" id="PF23636">
    <property type="entry name" value="DUF7144"/>
    <property type="match status" value="1"/>
</dbReference>
<gene>
    <name evidence="3" type="ORF">ACEG43_36950</name>
</gene>
<organism evidence="3 4">
    <name type="scientific">Streptomyces aureus</name>
    <dbReference type="NCBI Taxonomy" id="193461"/>
    <lineage>
        <taxon>Bacteria</taxon>
        <taxon>Bacillati</taxon>
        <taxon>Actinomycetota</taxon>
        <taxon>Actinomycetes</taxon>
        <taxon>Kitasatosporales</taxon>
        <taxon>Streptomycetaceae</taxon>
        <taxon>Streptomyces</taxon>
    </lineage>
</organism>
<feature type="transmembrane region" description="Helical" evidence="1">
    <location>
        <begin position="184"/>
        <end position="200"/>
    </location>
</feature>
<keyword evidence="4" id="KW-1185">Reference proteome</keyword>
<reference evidence="3 4" key="1">
    <citation type="submission" date="2024-08" db="EMBL/GenBank/DDBJ databases">
        <title>Genome sequence of Streptomyces aureus CACIA-1.46HGO.</title>
        <authorList>
            <person name="Evangelista-Martinez Z."/>
        </authorList>
    </citation>
    <scope>NUCLEOTIDE SEQUENCE [LARGE SCALE GENOMIC DNA]</scope>
    <source>
        <strain evidence="3 4">CACIA-1.46HGO</strain>
    </source>
</reference>
<evidence type="ECO:0000313" key="3">
    <source>
        <dbReference type="EMBL" id="MFA3841722.1"/>
    </source>
</evidence>
<keyword evidence="1" id="KW-1133">Transmembrane helix</keyword>
<name>A0ABV4STD1_9ACTN</name>
<accession>A0ABV4STD1</accession>
<evidence type="ECO:0000259" key="2">
    <source>
        <dbReference type="Pfam" id="PF23636"/>
    </source>
</evidence>
<proteinExistence type="predicted"/>
<feature type="transmembrane region" description="Helical" evidence="1">
    <location>
        <begin position="206"/>
        <end position="223"/>
    </location>
</feature>
<evidence type="ECO:0000256" key="1">
    <source>
        <dbReference type="SAM" id="Phobius"/>
    </source>
</evidence>
<feature type="domain" description="DUF7144" evidence="2">
    <location>
        <begin position="110"/>
        <end position="225"/>
    </location>
</feature>
<feature type="transmembrane region" description="Helical" evidence="1">
    <location>
        <begin position="110"/>
        <end position="134"/>
    </location>
</feature>
<feature type="transmembrane region" description="Helical" evidence="1">
    <location>
        <begin position="154"/>
        <end position="177"/>
    </location>
</feature>